<protein>
    <submittedName>
        <fullName evidence="1">Uncharacterized protein</fullName>
    </submittedName>
</protein>
<dbReference type="GeneID" id="66827338"/>
<dbReference type="Proteomes" id="UP000461948">
    <property type="component" value="Unassembled WGS sequence"/>
</dbReference>
<name>A0A7X2MMA6_ENTAG</name>
<dbReference type="RefSeq" id="WP_010256762.1">
    <property type="nucleotide sequence ID" value="NZ_ADWZ01000011.1"/>
</dbReference>
<accession>A0A7X2MMA6</accession>
<reference evidence="1 2" key="1">
    <citation type="submission" date="2019-11" db="EMBL/GenBank/DDBJ databases">
        <title>Draft Genome Sequence of Plant Growth-Promoting Rhizosphere-Associated Bacteria.</title>
        <authorList>
            <person name="Vasilyev I.Y."/>
            <person name="Radchenko V."/>
            <person name="Ilnitskaya E.V."/>
        </authorList>
    </citation>
    <scope>NUCLEOTIDE SEQUENCE [LARGE SCALE GENOMIC DNA]</scope>
    <source>
        <strain evidence="1 2">VRA_MhP_f</strain>
    </source>
</reference>
<organism evidence="1 2">
    <name type="scientific">Enterobacter agglomerans</name>
    <name type="common">Erwinia herbicola</name>
    <name type="synonym">Pantoea agglomerans</name>
    <dbReference type="NCBI Taxonomy" id="549"/>
    <lineage>
        <taxon>Bacteria</taxon>
        <taxon>Pseudomonadati</taxon>
        <taxon>Pseudomonadota</taxon>
        <taxon>Gammaproteobacteria</taxon>
        <taxon>Enterobacterales</taxon>
        <taxon>Erwiniaceae</taxon>
        <taxon>Pantoea</taxon>
        <taxon>Pantoea agglomerans group</taxon>
    </lineage>
</organism>
<sequence>MRELTSFEMQNVSGAGFFDFIGAVVVGAVTGISSFGLKWGMSGGSTGGVLGVGIVSAGVGLIVGAVLGLVDGALYGAMNGWDSTAGWFNAVVENQFDPNASVITA</sequence>
<proteinExistence type="predicted"/>
<evidence type="ECO:0000313" key="2">
    <source>
        <dbReference type="Proteomes" id="UP000461948"/>
    </source>
</evidence>
<gene>
    <name evidence="1" type="ORF">GKC49_12150</name>
</gene>
<comment type="caution">
    <text evidence="1">The sequence shown here is derived from an EMBL/GenBank/DDBJ whole genome shotgun (WGS) entry which is preliminary data.</text>
</comment>
<dbReference type="AlphaFoldDB" id="A0A7X2MMA6"/>
<dbReference type="EMBL" id="WKLC01000479">
    <property type="protein sequence ID" value="MSE15834.1"/>
    <property type="molecule type" value="Genomic_DNA"/>
</dbReference>
<evidence type="ECO:0000313" key="1">
    <source>
        <dbReference type="EMBL" id="MSE15834.1"/>
    </source>
</evidence>